<feature type="transmembrane region" description="Helical" evidence="9">
    <location>
        <begin position="12"/>
        <end position="32"/>
    </location>
</feature>
<evidence type="ECO:0000313" key="11">
    <source>
        <dbReference type="Proteomes" id="UP000049979"/>
    </source>
</evidence>
<evidence type="ECO:0000256" key="2">
    <source>
        <dbReference type="ARBA" id="ARBA00022475"/>
    </source>
</evidence>
<dbReference type="RefSeq" id="WP_055067833.1">
    <property type="nucleotide sequence ID" value="NZ_CP173697.1"/>
</dbReference>
<dbReference type="PANTHER" id="PTHR33695">
    <property type="entry name" value="LIPOPROTEIN SIGNAL PEPTIDASE"/>
    <property type="match status" value="1"/>
</dbReference>
<evidence type="ECO:0000256" key="8">
    <source>
        <dbReference type="ARBA" id="ARBA00023136"/>
    </source>
</evidence>
<evidence type="ECO:0000256" key="3">
    <source>
        <dbReference type="ARBA" id="ARBA00022670"/>
    </source>
</evidence>
<reference evidence="11" key="1">
    <citation type="submission" date="2015-05" db="EMBL/GenBank/DDBJ databases">
        <authorList>
            <consortium name="Pathogen Informatics"/>
        </authorList>
    </citation>
    <scope>NUCLEOTIDE SEQUENCE [LARGE SCALE GENOMIC DNA]</scope>
    <source>
        <strain evidence="11">M72</strain>
    </source>
</reference>
<evidence type="ECO:0000256" key="4">
    <source>
        <dbReference type="ARBA" id="ARBA00022692"/>
    </source>
</evidence>
<keyword evidence="6 9" id="KW-0378">Hydrolase</keyword>
<evidence type="ECO:0000256" key="9">
    <source>
        <dbReference type="HAMAP-Rule" id="MF_00161"/>
    </source>
</evidence>
<evidence type="ECO:0000256" key="5">
    <source>
        <dbReference type="ARBA" id="ARBA00022750"/>
    </source>
</evidence>
<evidence type="ECO:0000256" key="1">
    <source>
        <dbReference type="ARBA" id="ARBA00006139"/>
    </source>
</evidence>
<name>A0A0M6WN68_9FIRM</name>
<evidence type="ECO:0000256" key="6">
    <source>
        <dbReference type="ARBA" id="ARBA00022801"/>
    </source>
</evidence>
<evidence type="ECO:0000256" key="7">
    <source>
        <dbReference type="ARBA" id="ARBA00022989"/>
    </source>
</evidence>
<keyword evidence="8 9" id="KW-0472">Membrane</keyword>
<dbReference type="EMBL" id="CVRR01000019">
    <property type="protein sequence ID" value="CRL38129.1"/>
    <property type="molecule type" value="Genomic_DNA"/>
</dbReference>
<keyword evidence="4 9" id="KW-0812">Transmembrane</keyword>
<keyword evidence="11" id="KW-1185">Reference proteome</keyword>
<dbReference type="EC" id="3.4.23.36" evidence="9"/>
<dbReference type="GO" id="GO:0005886">
    <property type="term" value="C:plasma membrane"/>
    <property type="evidence" value="ECO:0007669"/>
    <property type="project" value="UniProtKB-SubCell"/>
</dbReference>
<dbReference type="GO" id="GO:0006508">
    <property type="term" value="P:proteolysis"/>
    <property type="evidence" value="ECO:0007669"/>
    <property type="project" value="UniProtKB-KW"/>
</dbReference>
<keyword evidence="10" id="KW-0449">Lipoprotein</keyword>
<feature type="active site" evidence="9">
    <location>
        <position position="161"/>
    </location>
</feature>
<organism evidence="10 11">
    <name type="scientific">Roseburia faecis</name>
    <dbReference type="NCBI Taxonomy" id="301302"/>
    <lineage>
        <taxon>Bacteria</taxon>
        <taxon>Bacillati</taxon>
        <taxon>Bacillota</taxon>
        <taxon>Clostridia</taxon>
        <taxon>Lachnospirales</taxon>
        <taxon>Lachnospiraceae</taxon>
        <taxon>Roseburia</taxon>
    </lineage>
</organism>
<comment type="pathway">
    <text evidence="9">Protein modification; lipoprotein biosynthesis (signal peptide cleavage).</text>
</comment>
<dbReference type="Pfam" id="PF01252">
    <property type="entry name" value="Peptidase_A8"/>
    <property type="match status" value="1"/>
</dbReference>
<gene>
    <name evidence="9" type="primary">lspA</name>
    <name evidence="10" type="ORF">M72_05871</name>
</gene>
<comment type="subcellular location">
    <subcellularLocation>
        <location evidence="9">Cell membrane</location>
        <topology evidence="9">Multi-pass membrane protein</topology>
    </subcellularLocation>
</comment>
<dbReference type="GO" id="GO:0004190">
    <property type="term" value="F:aspartic-type endopeptidase activity"/>
    <property type="evidence" value="ECO:0007669"/>
    <property type="project" value="UniProtKB-UniRule"/>
</dbReference>
<feature type="transmembrane region" description="Helical" evidence="9">
    <location>
        <begin position="83"/>
        <end position="105"/>
    </location>
</feature>
<dbReference type="AlphaFoldDB" id="A0A0M6WN68"/>
<dbReference type="PANTHER" id="PTHR33695:SF1">
    <property type="entry name" value="LIPOPROTEIN SIGNAL PEPTIDASE"/>
    <property type="match status" value="1"/>
</dbReference>
<dbReference type="Proteomes" id="UP000049979">
    <property type="component" value="Unassembled WGS sequence"/>
</dbReference>
<proteinExistence type="inferred from homology"/>
<keyword evidence="3 9" id="KW-0645">Protease</keyword>
<sequence>MNQRKTKKYMGYSGLLVILLIAIDQFTKWLAYTHLYQKPDVSVIDGVFQLKYLENDSAAFSLDPVSILQRIFHFTYFDSHPEAFLMAKMIFFAVLTIVVLVLLAIVYQRIPLNRRFLPLNIIAVGIFAGAAGNLIDRVIHHYVIDFFYFSLINFPIFNVADIYVTLSAVALIIAVLFYYKEEDFSLIFTGKL</sequence>
<dbReference type="STRING" id="301302.ERS852420_00593"/>
<keyword evidence="5 9" id="KW-0064">Aspartyl protease</keyword>
<keyword evidence="2 9" id="KW-1003">Cell membrane</keyword>
<feature type="transmembrane region" description="Helical" evidence="9">
    <location>
        <begin position="117"/>
        <end position="135"/>
    </location>
</feature>
<comment type="similarity">
    <text evidence="1 9">Belongs to the peptidase A8 family.</text>
</comment>
<accession>A0A0M6WN68</accession>
<dbReference type="OrthoDB" id="9810259at2"/>
<comment type="function">
    <text evidence="9">This protein specifically catalyzes the removal of signal peptides from prolipoproteins.</text>
</comment>
<protein>
    <recommendedName>
        <fullName evidence="9">Lipoprotein signal peptidase</fullName>
        <ecNumber evidence="9">3.4.23.36</ecNumber>
    </recommendedName>
    <alternativeName>
        <fullName evidence="9">Prolipoprotein signal peptidase</fullName>
    </alternativeName>
    <alternativeName>
        <fullName evidence="9">Signal peptidase II</fullName>
        <shortName evidence="9">SPase II</shortName>
    </alternativeName>
</protein>
<dbReference type="InterPro" id="IPR001872">
    <property type="entry name" value="Peptidase_A8"/>
</dbReference>
<dbReference type="UniPathway" id="UPA00665"/>
<keyword evidence="7 9" id="KW-1133">Transmembrane helix</keyword>
<dbReference type="HAMAP" id="MF_00161">
    <property type="entry name" value="LspA"/>
    <property type="match status" value="1"/>
</dbReference>
<comment type="catalytic activity">
    <reaction evidence="9">
        <text>Release of signal peptides from bacterial membrane prolipoproteins. Hydrolyzes -Xaa-Yaa-Zaa-|-(S,diacylglyceryl)Cys-, in which Xaa is hydrophobic (preferably Leu), and Yaa (Ala or Ser) and Zaa (Gly or Ala) have small, neutral side chains.</text>
        <dbReference type="EC" id="3.4.23.36"/>
    </reaction>
</comment>
<feature type="active site" evidence="9">
    <location>
        <position position="145"/>
    </location>
</feature>
<evidence type="ECO:0000313" key="10">
    <source>
        <dbReference type="EMBL" id="CRL38129.1"/>
    </source>
</evidence>
<feature type="transmembrane region" description="Helical" evidence="9">
    <location>
        <begin position="155"/>
        <end position="179"/>
    </location>
</feature>